<dbReference type="PANTHER" id="PTHR30483:SF6">
    <property type="entry name" value="PERIPLASMIC BINDING PROTEIN OF ABC TRANSPORTER FOR NATURAL AMINO ACIDS"/>
    <property type="match status" value="1"/>
</dbReference>
<dbReference type="InterPro" id="IPR051010">
    <property type="entry name" value="BCAA_transport"/>
</dbReference>
<sequence>MKTKVSIKGVLLKSTLLAGAVAASTVAARAEDVTIGVLVPLTGELGEFGKIVAGAVELGVAEVNAAGGTKCGNLRTVIADTGGNPEVGIREATKMIESEGAVAVVGPTSGVMVALVDLAKRTKTVIMSPYAGTITLNELGGDYVYRTVSSDLGDGAASGLWLTDKGYKRVAVMVQNEESTISPAQVAQDKLKASGIELTDYIIYNPGQPSYQAELVSVLAHEPDAIYLAGGQESGVTVIKEATAGGFEGEWLFTADLAVPEIFDAVGAQYLNDRAYVEFADSDSSLPEYKAFEALYQEKKGGEPGPFASNSFDMATLIALSLESADACTGEGINSVIRAVADGGEAVGSFAAGKEAIAAGKDINYEGASGPLAFDESGTPDGAYSIQQAKDGKWENVKFYPASAFK</sequence>
<keyword evidence="3" id="KW-0813">Transport</keyword>
<evidence type="ECO:0000256" key="3">
    <source>
        <dbReference type="ARBA" id="ARBA00022970"/>
    </source>
</evidence>
<feature type="domain" description="Leucine-binding protein" evidence="5">
    <location>
        <begin position="33"/>
        <end position="392"/>
    </location>
</feature>
<gene>
    <name evidence="6" type="ORF">LX70_02880</name>
</gene>
<name>A0A2S8S5D1_9RHOB</name>
<comment type="caution">
    <text evidence="6">The sequence shown here is derived from an EMBL/GenBank/DDBJ whole genome shotgun (WGS) entry which is preliminary data.</text>
</comment>
<comment type="similarity">
    <text evidence="1">Belongs to the leucine-binding protein family.</text>
</comment>
<dbReference type="RefSeq" id="WP_170076205.1">
    <property type="nucleotide sequence ID" value="NZ_PVEP01000006.1"/>
</dbReference>
<evidence type="ECO:0000313" key="7">
    <source>
        <dbReference type="Proteomes" id="UP000238338"/>
    </source>
</evidence>
<organism evidence="6 7">
    <name type="scientific">Albidovulum denitrificans</name>
    <dbReference type="NCBI Taxonomy" id="404881"/>
    <lineage>
        <taxon>Bacteria</taxon>
        <taxon>Pseudomonadati</taxon>
        <taxon>Pseudomonadota</taxon>
        <taxon>Alphaproteobacteria</taxon>
        <taxon>Rhodobacterales</taxon>
        <taxon>Paracoccaceae</taxon>
        <taxon>Albidovulum</taxon>
    </lineage>
</organism>
<dbReference type="Proteomes" id="UP000238338">
    <property type="component" value="Unassembled WGS sequence"/>
</dbReference>
<feature type="signal peptide" evidence="4">
    <location>
        <begin position="1"/>
        <end position="30"/>
    </location>
</feature>
<dbReference type="SUPFAM" id="SSF53822">
    <property type="entry name" value="Periplasmic binding protein-like I"/>
    <property type="match status" value="1"/>
</dbReference>
<dbReference type="GO" id="GO:0006865">
    <property type="term" value="P:amino acid transport"/>
    <property type="evidence" value="ECO:0007669"/>
    <property type="project" value="UniProtKB-KW"/>
</dbReference>
<evidence type="ECO:0000313" key="6">
    <source>
        <dbReference type="EMBL" id="PQV55995.1"/>
    </source>
</evidence>
<reference evidence="6 7" key="1">
    <citation type="submission" date="2018-02" db="EMBL/GenBank/DDBJ databases">
        <title>Genomic Encyclopedia of Archaeal and Bacterial Type Strains, Phase II (KMG-II): from individual species to whole genera.</title>
        <authorList>
            <person name="Goeker M."/>
        </authorList>
    </citation>
    <scope>NUCLEOTIDE SEQUENCE [LARGE SCALE GENOMIC DNA]</scope>
    <source>
        <strain evidence="6 7">DSM 18921</strain>
    </source>
</reference>
<evidence type="ECO:0000256" key="2">
    <source>
        <dbReference type="ARBA" id="ARBA00022729"/>
    </source>
</evidence>
<dbReference type="AlphaFoldDB" id="A0A2S8S5D1"/>
<protein>
    <submittedName>
        <fullName evidence="6">Branched-chain amino acid transport system substrate-binding protein/neutral amino acid transport system substrate-binding protein</fullName>
    </submittedName>
</protein>
<dbReference type="InterPro" id="IPR028082">
    <property type="entry name" value="Peripla_BP_I"/>
</dbReference>
<dbReference type="InterPro" id="IPR028081">
    <property type="entry name" value="Leu-bd"/>
</dbReference>
<keyword evidence="3" id="KW-0029">Amino-acid transport</keyword>
<evidence type="ECO:0000259" key="5">
    <source>
        <dbReference type="Pfam" id="PF13458"/>
    </source>
</evidence>
<evidence type="ECO:0000256" key="1">
    <source>
        <dbReference type="ARBA" id="ARBA00010062"/>
    </source>
</evidence>
<dbReference type="Gene3D" id="3.40.50.2300">
    <property type="match status" value="2"/>
</dbReference>
<keyword evidence="2 4" id="KW-0732">Signal</keyword>
<dbReference type="PANTHER" id="PTHR30483">
    <property type="entry name" value="LEUCINE-SPECIFIC-BINDING PROTEIN"/>
    <property type="match status" value="1"/>
</dbReference>
<feature type="chain" id="PRO_5015417813" evidence="4">
    <location>
        <begin position="31"/>
        <end position="406"/>
    </location>
</feature>
<evidence type="ECO:0000256" key="4">
    <source>
        <dbReference type="SAM" id="SignalP"/>
    </source>
</evidence>
<dbReference type="Pfam" id="PF13458">
    <property type="entry name" value="Peripla_BP_6"/>
    <property type="match status" value="1"/>
</dbReference>
<accession>A0A2S8S5D1</accession>
<keyword evidence="7" id="KW-1185">Reference proteome</keyword>
<proteinExistence type="inferred from homology"/>
<dbReference type="CDD" id="cd06346">
    <property type="entry name" value="PBP1_ABC_ligand_binding-like"/>
    <property type="match status" value="1"/>
</dbReference>
<dbReference type="EMBL" id="PVEP01000006">
    <property type="protein sequence ID" value="PQV55995.1"/>
    <property type="molecule type" value="Genomic_DNA"/>
</dbReference>